<dbReference type="AlphaFoldDB" id="A0A6N6JFU5"/>
<comment type="similarity">
    <text evidence="2">Belongs to the CDP-alcohol phosphatidyltransferase class-I family.</text>
</comment>
<dbReference type="InterPro" id="IPR048254">
    <property type="entry name" value="CDP_ALCOHOL_P_TRANSF_CS"/>
</dbReference>
<keyword evidence="3" id="KW-0812">Transmembrane</keyword>
<dbReference type="RefSeq" id="WP_243144868.1">
    <property type="nucleotide sequence ID" value="NZ_BLJE01000002.1"/>
</dbReference>
<dbReference type="InterPro" id="IPR000462">
    <property type="entry name" value="CDP-OH_P_trans"/>
</dbReference>
<evidence type="ECO:0000313" key="4">
    <source>
        <dbReference type="EMBL" id="GFE64660.1"/>
    </source>
</evidence>
<feature type="transmembrane region" description="Helical" evidence="3">
    <location>
        <begin position="46"/>
        <end position="63"/>
    </location>
</feature>
<proteinExistence type="inferred from homology"/>
<dbReference type="Proteomes" id="UP000436822">
    <property type="component" value="Unassembled WGS sequence"/>
</dbReference>
<dbReference type="Gene3D" id="1.20.120.1760">
    <property type="match status" value="1"/>
</dbReference>
<keyword evidence="1 2" id="KW-0808">Transferase</keyword>
<accession>A0A6N6JFU5</accession>
<dbReference type="EMBL" id="BLJE01000002">
    <property type="protein sequence ID" value="GFE64660.1"/>
    <property type="molecule type" value="Genomic_DNA"/>
</dbReference>
<organism evidence="4 5">
    <name type="scientific">Litoreibacter roseus</name>
    <dbReference type="NCBI Taxonomy" id="2601869"/>
    <lineage>
        <taxon>Bacteria</taxon>
        <taxon>Pseudomonadati</taxon>
        <taxon>Pseudomonadota</taxon>
        <taxon>Alphaproteobacteria</taxon>
        <taxon>Rhodobacterales</taxon>
        <taxon>Roseobacteraceae</taxon>
        <taxon>Litoreibacter</taxon>
    </lineage>
</organism>
<sequence>MIESDPSHPHRLRLETRPAVSFAAAALVLMVGATGINLWIYSGALLPVGITVAMFACVSGLAVRGIATGYPHAGLGACNIVTLTRASLCAILIGALFQTELQATSSWTLFVIATIAFSMDGLDGWLARRESLVSDFGARFDMEIDALLGATLALLLWQSGKVGPEILALGFMRYAFVAASFVFPWLSAPLPQRFRRKVICVVQIAALIFLMTPIVPDAARLPVSLAATAVLMWSFAIDTLWLARRSK</sequence>
<reference evidence="4 5" key="1">
    <citation type="submission" date="2019-12" db="EMBL/GenBank/DDBJ databases">
        <title>Litoreibacter badius sp. nov., a novel bacteriochlorophyll a-containing bacterium in the genus Litoreibacter.</title>
        <authorList>
            <person name="Kanamuro M."/>
            <person name="Takabe Y."/>
            <person name="Mori K."/>
            <person name="Takaichi S."/>
            <person name="Hanada S."/>
        </authorList>
    </citation>
    <scope>NUCLEOTIDE SEQUENCE [LARGE SCALE GENOMIC DNA]</scope>
    <source>
        <strain evidence="4 5">K6</strain>
    </source>
</reference>
<feature type="transmembrane region" description="Helical" evidence="3">
    <location>
        <begin position="75"/>
        <end position="97"/>
    </location>
</feature>
<dbReference type="GO" id="GO:0016020">
    <property type="term" value="C:membrane"/>
    <property type="evidence" value="ECO:0007669"/>
    <property type="project" value="InterPro"/>
</dbReference>
<dbReference type="GO" id="GO:0008654">
    <property type="term" value="P:phospholipid biosynthetic process"/>
    <property type="evidence" value="ECO:0007669"/>
    <property type="project" value="InterPro"/>
</dbReference>
<protein>
    <submittedName>
        <fullName evidence="4">Membrane protein</fullName>
    </submittedName>
</protein>
<dbReference type="Pfam" id="PF01066">
    <property type="entry name" value="CDP-OH_P_transf"/>
    <property type="match status" value="1"/>
</dbReference>
<evidence type="ECO:0000256" key="2">
    <source>
        <dbReference type="RuleBase" id="RU003750"/>
    </source>
</evidence>
<evidence type="ECO:0000256" key="1">
    <source>
        <dbReference type="ARBA" id="ARBA00022679"/>
    </source>
</evidence>
<dbReference type="InterPro" id="IPR043130">
    <property type="entry name" value="CDP-OH_PTrfase_TM_dom"/>
</dbReference>
<keyword evidence="3" id="KW-0472">Membrane</keyword>
<dbReference type="PROSITE" id="PS00379">
    <property type="entry name" value="CDP_ALCOHOL_P_TRANSF"/>
    <property type="match status" value="1"/>
</dbReference>
<keyword evidence="3" id="KW-1133">Transmembrane helix</keyword>
<feature type="transmembrane region" description="Helical" evidence="3">
    <location>
        <begin position="198"/>
        <end position="215"/>
    </location>
</feature>
<comment type="caution">
    <text evidence="4">The sequence shown here is derived from an EMBL/GenBank/DDBJ whole genome shotgun (WGS) entry which is preliminary data.</text>
</comment>
<keyword evidence="5" id="KW-1185">Reference proteome</keyword>
<name>A0A6N6JFU5_9RHOB</name>
<gene>
    <name evidence="4" type="ORF">KIN_17340</name>
</gene>
<feature type="transmembrane region" description="Helical" evidence="3">
    <location>
        <begin position="20"/>
        <end position="40"/>
    </location>
</feature>
<evidence type="ECO:0000313" key="5">
    <source>
        <dbReference type="Proteomes" id="UP000436822"/>
    </source>
</evidence>
<feature type="transmembrane region" description="Helical" evidence="3">
    <location>
        <begin position="166"/>
        <end position="186"/>
    </location>
</feature>
<feature type="transmembrane region" description="Helical" evidence="3">
    <location>
        <begin position="221"/>
        <end position="243"/>
    </location>
</feature>
<evidence type="ECO:0000256" key="3">
    <source>
        <dbReference type="SAM" id="Phobius"/>
    </source>
</evidence>
<dbReference type="GO" id="GO:0016780">
    <property type="term" value="F:phosphotransferase activity, for other substituted phosphate groups"/>
    <property type="evidence" value="ECO:0007669"/>
    <property type="project" value="InterPro"/>
</dbReference>